<keyword evidence="9" id="KW-0379">Hydroxylation</keyword>
<dbReference type="PROSITE" id="PS50888">
    <property type="entry name" value="BHLH"/>
    <property type="match status" value="1"/>
</dbReference>
<dbReference type="SUPFAM" id="SSF47459">
    <property type="entry name" value="HLH, helix-loop-helix DNA-binding domain"/>
    <property type="match status" value="1"/>
</dbReference>
<evidence type="ECO:0000259" key="13">
    <source>
        <dbReference type="PROSITE" id="PS50888"/>
    </source>
</evidence>
<dbReference type="SMART" id="SM00086">
    <property type="entry name" value="PAC"/>
    <property type="match status" value="1"/>
</dbReference>
<dbReference type="Ensembl" id="ENSOMYT00000134043.1">
    <property type="protein sequence ID" value="ENSOMYP00000120187.1"/>
    <property type="gene ID" value="ENSOMYG00000040205.2"/>
</dbReference>
<dbReference type="GO" id="GO:0005634">
    <property type="term" value="C:nucleus"/>
    <property type="evidence" value="ECO:0007669"/>
    <property type="project" value="UniProtKB-SubCell"/>
</dbReference>
<dbReference type="InterPro" id="IPR000014">
    <property type="entry name" value="PAS"/>
</dbReference>
<dbReference type="InterPro" id="IPR021537">
    <property type="entry name" value="HIF_alpha-like"/>
</dbReference>
<reference evidence="14" key="3">
    <citation type="submission" date="2025-09" db="UniProtKB">
        <authorList>
            <consortium name="Ensembl"/>
        </authorList>
    </citation>
    <scope>IDENTIFICATION</scope>
</reference>
<feature type="domain" description="PAS" evidence="12">
    <location>
        <begin position="108"/>
        <end position="172"/>
    </location>
</feature>
<evidence type="ECO:0000256" key="5">
    <source>
        <dbReference type="ARBA" id="ARBA00023125"/>
    </source>
</evidence>
<dbReference type="GO" id="GO:0000977">
    <property type="term" value="F:RNA polymerase II transcription regulatory region sequence-specific DNA binding"/>
    <property type="evidence" value="ECO:0007669"/>
    <property type="project" value="TreeGrafter"/>
</dbReference>
<evidence type="ECO:0000256" key="6">
    <source>
        <dbReference type="ARBA" id="ARBA00023159"/>
    </source>
</evidence>
<evidence type="ECO:0000256" key="9">
    <source>
        <dbReference type="ARBA" id="ARBA00023278"/>
    </source>
</evidence>
<dbReference type="InterPro" id="IPR001610">
    <property type="entry name" value="PAC"/>
</dbReference>
<dbReference type="Pfam" id="PF11413">
    <property type="entry name" value="HIF-1"/>
    <property type="match status" value="1"/>
</dbReference>
<dbReference type="PANTHER" id="PTHR23043:SF34">
    <property type="entry name" value="HYPOXIA-INDUCIBLE FACTOR 1 SUBUNIT ALPHA,-LIKE"/>
    <property type="match status" value="1"/>
</dbReference>
<dbReference type="GO" id="GO:0071456">
    <property type="term" value="P:cellular response to hypoxia"/>
    <property type="evidence" value="ECO:0007669"/>
    <property type="project" value="TreeGrafter"/>
</dbReference>
<keyword evidence="11" id="KW-0812">Transmembrane</keyword>
<dbReference type="FunFam" id="3.30.450.20:FF:000114">
    <property type="entry name" value="Hypoxia inducible factor 1 subunit alpha, like"/>
    <property type="match status" value="1"/>
</dbReference>
<evidence type="ECO:0000259" key="12">
    <source>
        <dbReference type="PROSITE" id="PS50112"/>
    </source>
</evidence>
<dbReference type="AlphaFoldDB" id="A0A8K9WRZ5"/>
<feature type="domain" description="PAS" evidence="12">
    <location>
        <begin position="276"/>
        <end position="318"/>
    </location>
</feature>
<keyword evidence="11" id="KW-0472">Membrane</keyword>
<reference evidence="14" key="2">
    <citation type="submission" date="2025-08" db="UniProtKB">
        <authorList>
            <consortium name="Ensembl"/>
        </authorList>
    </citation>
    <scope>IDENTIFICATION</scope>
</reference>
<comment type="subcellular location">
    <subcellularLocation>
        <location evidence="1">Nucleus</location>
    </subcellularLocation>
</comment>
<dbReference type="SUPFAM" id="SSF55785">
    <property type="entry name" value="PYP-like sensor domain (PAS domain)"/>
    <property type="match status" value="2"/>
</dbReference>
<proteinExistence type="predicted"/>
<dbReference type="Pfam" id="PF14598">
    <property type="entry name" value="PAS_11"/>
    <property type="match status" value="1"/>
</dbReference>
<dbReference type="PANTHER" id="PTHR23043">
    <property type="entry name" value="HYPOXIA-INDUCIBLE FACTOR 1 ALPHA"/>
    <property type="match status" value="1"/>
</dbReference>
<dbReference type="Pfam" id="PF23171">
    <property type="entry name" value="bHLH_HIF1A"/>
    <property type="match status" value="1"/>
</dbReference>
<dbReference type="GO" id="GO:0046983">
    <property type="term" value="F:protein dimerization activity"/>
    <property type="evidence" value="ECO:0007669"/>
    <property type="project" value="InterPro"/>
</dbReference>
<name>A0A8K9WRZ5_ONCMY</name>
<keyword evidence="8" id="KW-0539">Nucleus</keyword>
<keyword evidence="15" id="KW-1185">Reference proteome</keyword>
<accession>A0A8K9WRZ5</accession>
<organism evidence="14 15">
    <name type="scientific">Oncorhynchus mykiss</name>
    <name type="common">Rainbow trout</name>
    <name type="synonym">Salmo gairdneri</name>
    <dbReference type="NCBI Taxonomy" id="8022"/>
    <lineage>
        <taxon>Eukaryota</taxon>
        <taxon>Metazoa</taxon>
        <taxon>Chordata</taxon>
        <taxon>Craniata</taxon>
        <taxon>Vertebrata</taxon>
        <taxon>Euteleostomi</taxon>
        <taxon>Actinopterygii</taxon>
        <taxon>Neopterygii</taxon>
        <taxon>Teleostei</taxon>
        <taxon>Protacanthopterygii</taxon>
        <taxon>Salmoniformes</taxon>
        <taxon>Salmonidae</taxon>
        <taxon>Salmoninae</taxon>
        <taxon>Oncorhynchus</taxon>
    </lineage>
</organism>
<evidence type="ECO:0000256" key="10">
    <source>
        <dbReference type="SAM" id="MobiDB-lite"/>
    </source>
</evidence>
<feature type="transmembrane region" description="Helical" evidence="11">
    <location>
        <begin position="12"/>
        <end position="33"/>
    </location>
</feature>
<dbReference type="Proteomes" id="UP000694395">
    <property type="component" value="Chromosome 27"/>
</dbReference>
<keyword evidence="6" id="KW-0010">Activator</keyword>
<keyword evidence="11" id="KW-1133">Transmembrane helix</keyword>
<dbReference type="FunFam" id="3.30.450.20:FF:000015">
    <property type="entry name" value="Hypoxia-inducible factor 1-alpha isoform 1"/>
    <property type="match status" value="1"/>
</dbReference>
<feature type="region of interest" description="Disordered" evidence="10">
    <location>
        <begin position="533"/>
        <end position="571"/>
    </location>
</feature>
<gene>
    <name evidence="14" type="primary">LOC110507593</name>
</gene>
<dbReference type="GO" id="GO:0000981">
    <property type="term" value="F:DNA-binding transcription factor activity, RNA polymerase II-specific"/>
    <property type="evidence" value="ECO:0007669"/>
    <property type="project" value="TreeGrafter"/>
</dbReference>
<keyword evidence="2" id="KW-0677">Repeat</keyword>
<evidence type="ECO:0000256" key="4">
    <source>
        <dbReference type="ARBA" id="ARBA00023015"/>
    </source>
</evidence>
<dbReference type="InterPro" id="IPR036638">
    <property type="entry name" value="HLH_DNA-bd_sf"/>
</dbReference>
<evidence type="ECO:0000256" key="3">
    <source>
        <dbReference type="ARBA" id="ARBA00022843"/>
    </source>
</evidence>
<evidence type="ECO:0000256" key="8">
    <source>
        <dbReference type="ARBA" id="ARBA00023242"/>
    </source>
</evidence>
<evidence type="ECO:0000256" key="2">
    <source>
        <dbReference type="ARBA" id="ARBA00022737"/>
    </source>
</evidence>
<dbReference type="Gene3D" id="3.30.450.20">
    <property type="entry name" value="PAS domain"/>
    <property type="match status" value="2"/>
</dbReference>
<feature type="domain" description="BHLH" evidence="13">
    <location>
        <begin position="39"/>
        <end position="92"/>
    </location>
</feature>
<reference evidence="14" key="1">
    <citation type="submission" date="2020-07" db="EMBL/GenBank/DDBJ databases">
        <title>A long reads based de novo assembly of the rainbow trout Arlee double haploid line genome.</title>
        <authorList>
            <person name="Gao G."/>
            <person name="Palti Y."/>
        </authorList>
    </citation>
    <scope>NUCLEOTIDE SEQUENCE [LARGE SCALE GENOMIC DNA]</scope>
</reference>
<dbReference type="NCBIfam" id="TIGR00229">
    <property type="entry name" value="sensory_box"/>
    <property type="match status" value="1"/>
</dbReference>
<sequence length="650" mass="72367">MNTSSVCLGLFFYFSSYLITSSPFFFFSLFPLSRSSTDQRKVRSRDAARCRRSLETELFYKLAHTLPLPRRVSADLDKAAIMRVTLSFLRMHHLRSGDTSEDRVTDGDEDTVDAFYPRALAGFILVMTEEGDMIYLGDSVSKHLGIPQLELLGQSVYDFVHPCDQEELRELLAPRPGVSKKKPVQQHTEINFFLRMKSTLTSRGRTVNIKSATWKVLHCTGHMRVCCSGEDSSPPAGSFMTVLCEPIPHPSSVEFPLDRSTFLTRHSMDLCFTHCDGRVSELVGYEPEDLIGKSAYKFHHALDSDHVTKSLHILLSKGQVCTSLYRFLAKSGGFVWAETQATVIYNNKTSQPEAVVCLNFILSVVEQADVVFSVEQTGCGLKSDPVSEASEETVCDSDNSSSAELSLQLKENPEDLLQLAPVSGDPIVPLTDFAEPSFSLPSSSDSAPDFPQELCTPELWKLLSPIFSKLTSSAPALIPIEELPIEDEVAKLFAVCPDESVQKRNQPEDMEVVDLDMLAPYISMDDDFLLSVQVPETPDSPSPEPPTATRKRSHEQDEDMPSQLMSQDKRPRHLVSPIQHKLLLSYALLDCLEDVDNPELELGSIPHRRSQLLTDRDPILGEAQGLCDTAALMRDLFLSRPPDPLTSSLT</sequence>
<keyword evidence="5" id="KW-0238">DNA-binding</keyword>
<evidence type="ECO:0000313" key="15">
    <source>
        <dbReference type="Proteomes" id="UP000694395"/>
    </source>
</evidence>
<dbReference type="CDD" id="cd00130">
    <property type="entry name" value="PAS"/>
    <property type="match status" value="2"/>
</dbReference>
<keyword evidence="3" id="KW-0832">Ubl conjugation</keyword>
<protein>
    <submittedName>
        <fullName evidence="14">Hypoxia inducible factor 1 subunit alpha, like</fullName>
    </submittedName>
</protein>
<dbReference type="GeneTree" id="ENSGT00940000166085"/>
<dbReference type="SMART" id="SM00091">
    <property type="entry name" value="PAS"/>
    <property type="match status" value="2"/>
</dbReference>
<dbReference type="Pfam" id="PF00989">
    <property type="entry name" value="PAS"/>
    <property type="match status" value="1"/>
</dbReference>
<dbReference type="InterPro" id="IPR035965">
    <property type="entry name" value="PAS-like_dom_sf"/>
</dbReference>
<evidence type="ECO:0000256" key="1">
    <source>
        <dbReference type="ARBA" id="ARBA00004123"/>
    </source>
</evidence>
<dbReference type="InterPro" id="IPR013767">
    <property type="entry name" value="PAS_fold"/>
</dbReference>
<keyword evidence="7" id="KW-0804">Transcription</keyword>
<evidence type="ECO:0000313" key="14">
    <source>
        <dbReference type="Ensembl" id="ENSOMYP00000120187.1"/>
    </source>
</evidence>
<dbReference type="InterPro" id="IPR011598">
    <property type="entry name" value="bHLH_dom"/>
</dbReference>
<evidence type="ECO:0000256" key="11">
    <source>
        <dbReference type="SAM" id="Phobius"/>
    </source>
</evidence>
<dbReference type="PROSITE" id="PS50112">
    <property type="entry name" value="PAS"/>
    <property type="match status" value="2"/>
</dbReference>
<evidence type="ECO:0000256" key="7">
    <source>
        <dbReference type="ARBA" id="ARBA00023163"/>
    </source>
</evidence>
<keyword evidence="4" id="KW-0805">Transcription regulation</keyword>